<sequence>MQASSWRGCLVEAEGTFSAILCSRGHSIPDEDVHGEDVSPGTRTQAGVFSVPFCAHGRVRRIAFLIEIHWVCF</sequence>
<name>A0A6B0QVS4_9CETA</name>
<protein>
    <submittedName>
        <fullName evidence="1">Uncharacterized protein</fullName>
    </submittedName>
</protein>
<dbReference type="Proteomes" id="UP000322234">
    <property type="component" value="Unassembled WGS sequence"/>
</dbReference>
<dbReference type="AlphaFoldDB" id="A0A6B0QVS4"/>
<evidence type="ECO:0000313" key="1">
    <source>
        <dbReference type="EMBL" id="MXQ82028.1"/>
    </source>
</evidence>
<organism evidence="1 2">
    <name type="scientific">Bos mutus</name>
    <name type="common">wild yak</name>
    <dbReference type="NCBI Taxonomy" id="72004"/>
    <lineage>
        <taxon>Eukaryota</taxon>
        <taxon>Metazoa</taxon>
        <taxon>Chordata</taxon>
        <taxon>Craniata</taxon>
        <taxon>Vertebrata</taxon>
        <taxon>Euteleostomi</taxon>
        <taxon>Mammalia</taxon>
        <taxon>Eutheria</taxon>
        <taxon>Laurasiatheria</taxon>
        <taxon>Artiodactyla</taxon>
        <taxon>Ruminantia</taxon>
        <taxon>Pecora</taxon>
        <taxon>Bovidae</taxon>
        <taxon>Bovinae</taxon>
        <taxon>Bos</taxon>
    </lineage>
</organism>
<evidence type="ECO:0000313" key="2">
    <source>
        <dbReference type="Proteomes" id="UP000322234"/>
    </source>
</evidence>
<dbReference type="EMBL" id="VBQZ03000009">
    <property type="protein sequence ID" value="MXQ82028.1"/>
    <property type="molecule type" value="Genomic_DNA"/>
</dbReference>
<gene>
    <name evidence="1" type="ORF">E5288_WYG005043</name>
</gene>
<comment type="caution">
    <text evidence="1">The sequence shown here is derived from an EMBL/GenBank/DDBJ whole genome shotgun (WGS) entry which is preliminary data.</text>
</comment>
<accession>A0A6B0QVS4</accession>
<keyword evidence="2" id="KW-1185">Reference proteome</keyword>
<proteinExistence type="predicted"/>
<reference evidence="1" key="1">
    <citation type="submission" date="2019-10" db="EMBL/GenBank/DDBJ databases">
        <title>The sequence and de novo assembly of the wild yak genome.</title>
        <authorList>
            <person name="Liu Y."/>
        </authorList>
    </citation>
    <scope>NUCLEOTIDE SEQUENCE [LARGE SCALE GENOMIC DNA]</scope>
    <source>
        <strain evidence="1">WY2019</strain>
    </source>
</reference>